<dbReference type="SMART" id="SM00212">
    <property type="entry name" value="UBCc"/>
    <property type="match status" value="1"/>
</dbReference>
<comment type="caution">
    <text evidence="6">The sequence shown here is derived from an EMBL/GenBank/DDBJ whole genome shotgun (WGS) entry which is preliminary data.</text>
</comment>
<feature type="domain" description="UBC core" evidence="5">
    <location>
        <begin position="1"/>
        <end position="153"/>
    </location>
</feature>
<feature type="region of interest" description="Disordered" evidence="4">
    <location>
        <begin position="312"/>
        <end position="477"/>
    </location>
</feature>
<dbReference type="PROSITE" id="PS00183">
    <property type="entry name" value="UBC_1"/>
    <property type="match status" value="1"/>
</dbReference>
<feature type="compositionally biased region" description="Low complexity" evidence="4">
    <location>
        <begin position="439"/>
        <end position="452"/>
    </location>
</feature>
<feature type="compositionally biased region" description="Low complexity" evidence="4">
    <location>
        <begin position="468"/>
        <end position="477"/>
    </location>
</feature>
<reference evidence="6 7" key="1">
    <citation type="submission" date="2016-06" db="EMBL/GenBank/DDBJ databases">
        <authorList>
            <person name="Kjaerup R.B."/>
            <person name="Dalgaard T.S."/>
            <person name="Juul-Madsen H.R."/>
        </authorList>
    </citation>
    <scope>NUCLEOTIDE SEQUENCE [LARGE SCALE GENOMIC DNA]</scope>
    <source>
        <strain evidence="6 7">Pb300</strain>
    </source>
</reference>
<dbReference type="EMBL" id="LZYO01000264">
    <property type="protein sequence ID" value="ODH21306.1"/>
    <property type="molecule type" value="Genomic_DNA"/>
</dbReference>
<name>A0A1D2J9J1_PARBR</name>
<dbReference type="InterPro" id="IPR023313">
    <property type="entry name" value="UBQ-conjugating_AS"/>
</dbReference>
<dbReference type="AlphaFoldDB" id="A0A1D2J9J1"/>
<protein>
    <recommendedName>
        <fullName evidence="5">UBC core domain-containing protein</fullName>
    </recommendedName>
</protein>
<feature type="compositionally biased region" description="Basic residues" evidence="4">
    <location>
        <begin position="529"/>
        <end position="538"/>
    </location>
</feature>
<evidence type="ECO:0000256" key="4">
    <source>
        <dbReference type="SAM" id="MobiDB-lite"/>
    </source>
</evidence>
<dbReference type="Gene3D" id="3.10.110.10">
    <property type="entry name" value="Ubiquitin Conjugating Enzyme"/>
    <property type="match status" value="1"/>
</dbReference>
<evidence type="ECO:0000256" key="1">
    <source>
        <dbReference type="ARBA" id="ARBA00022679"/>
    </source>
</evidence>
<sequence length="538" mass="57681">MRRLASDHASLHMDGLPPNYLFPPSNSFSSFPDDLTQLAILLTGPQGTPYSQGLWQLHLRMPEDYPKSPPKAAFKTRIWHPNVDESTGAVCVDTLKRDWEAKLTLRDILITISCLLIHPNPDSALNSAAGSLLQDDYESFARQAKLMTSIHAPIPKDMKDAVMEAKRRGDDSGTVIVEDEDLPVTISSRKAVATTSSSAVIMKKLAVRKKPQSQEIGKLDIRIKTTPQNVSPLPSSLSSFSLHSSSRGQPVNDDGSDDEDTGSSSKENDPSLSHPPASVTPPSPRKSILGKRPLSVLSTPSEPELVLVNCGANDDDDAAADNDGMTSSQRNIAANASALERRQIQHPQEPQQQQQKRKSPKLSELGRGVNTSGRVRDDGNSNDFHSSQDARHGSRQNSIFGAPPAAAAVPASTFSNEKRSDGGKENEGSSSILPPPITPTTDSATATAVVADPPVPDKSQHMPIHKQTLPPSSSLPSLTSVANSYLSITSPQNNIRTPALNMPMSTGGANGNNNSNTAKRRVSSSTAKAKPRIGLRRL</sequence>
<feature type="compositionally biased region" description="Low complexity" evidence="4">
    <location>
        <begin position="505"/>
        <end position="517"/>
    </location>
</feature>
<evidence type="ECO:0000256" key="3">
    <source>
        <dbReference type="PROSITE-ProRule" id="PRU10133"/>
    </source>
</evidence>
<proteinExistence type="predicted"/>
<evidence type="ECO:0000259" key="5">
    <source>
        <dbReference type="PROSITE" id="PS50127"/>
    </source>
</evidence>
<dbReference type="Pfam" id="PF00179">
    <property type="entry name" value="UQ_con"/>
    <property type="match status" value="1"/>
</dbReference>
<feature type="compositionally biased region" description="Low complexity" evidence="4">
    <location>
        <begin position="402"/>
        <end position="411"/>
    </location>
</feature>
<keyword evidence="1" id="KW-0808">Transferase</keyword>
<feature type="region of interest" description="Disordered" evidence="4">
    <location>
        <begin position="494"/>
        <end position="538"/>
    </location>
</feature>
<gene>
    <name evidence="6" type="ORF">ACO22_05679</name>
</gene>
<feature type="compositionally biased region" description="Polar residues" evidence="4">
    <location>
        <begin position="324"/>
        <end position="334"/>
    </location>
</feature>
<dbReference type="PANTHER" id="PTHR24068">
    <property type="entry name" value="UBIQUITIN-CONJUGATING ENZYME E2"/>
    <property type="match status" value="1"/>
</dbReference>
<feature type="compositionally biased region" description="Low complexity" evidence="4">
    <location>
        <begin position="345"/>
        <end position="354"/>
    </location>
</feature>
<dbReference type="Proteomes" id="UP000242814">
    <property type="component" value="Unassembled WGS sequence"/>
</dbReference>
<dbReference type="FunFam" id="3.10.110.10:FF:000077">
    <property type="entry name" value="Ubiquitin conjugating enzyme E2"/>
    <property type="match status" value="1"/>
</dbReference>
<feature type="compositionally biased region" description="Basic and acidic residues" evidence="4">
    <location>
        <begin position="416"/>
        <end position="427"/>
    </location>
</feature>
<dbReference type="CDD" id="cd23804">
    <property type="entry name" value="UBCc_UBE2S"/>
    <property type="match status" value="1"/>
</dbReference>
<dbReference type="InterPro" id="IPR000608">
    <property type="entry name" value="UBC"/>
</dbReference>
<keyword evidence="2" id="KW-0833">Ubl conjugation pathway</keyword>
<feature type="region of interest" description="Disordered" evidence="4">
    <location>
        <begin position="212"/>
        <end position="297"/>
    </location>
</feature>
<dbReference type="VEuPathDB" id="FungiDB:PADG_02866"/>
<organism evidence="6 7">
    <name type="scientific">Paracoccidioides brasiliensis</name>
    <dbReference type="NCBI Taxonomy" id="121759"/>
    <lineage>
        <taxon>Eukaryota</taxon>
        <taxon>Fungi</taxon>
        <taxon>Dikarya</taxon>
        <taxon>Ascomycota</taxon>
        <taxon>Pezizomycotina</taxon>
        <taxon>Eurotiomycetes</taxon>
        <taxon>Eurotiomycetidae</taxon>
        <taxon>Onygenales</taxon>
        <taxon>Ajellomycetaceae</taxon>
        <taxon>Paracoccidioides</taxon>
    </lineage>
</organism>
<dbReference type="InterPro" id="IPR016135">
    <property type="entry name" value="UBQ-conjugating_enzyme/RWD"/>
</dbReference>
<feature type="active site" description="Glycyl thioester intermediate" evidence="3">
    <location>
        <position position="91"/>
    </location>
</feature>
<dbReference type="GO" id="GO:0016740">
    <property type="term" value="F:transferase activity"/>
    <property type="evidence" value="ECO:0007669"/>
    <property type="project" value="UniProtKB-KW"/>
</dbReference>
<evidence type="ECO:0000256" key="2">
    <source>
        <dbReference type="ARBA" id="ARBA00022786"/>
    </source>
</evidence>
<dbReference type="VEuPathDB" id="FungiDB:PABG_00454"/>
<dbReference type="PROSITE" id="PS50127">
    <property type="entry name" value="UBC_2"/>
    <property type="match status" value="1"/>
</dbReference>
<evidence type="ECO:0000313" key="6">
    <source>
        <dbReference type="EMBL" id="ODH21306.1"/>
    </source>
</evidence>
<feature type="compositionally biased region" description="Low complexity" evidence="4">
    <location>
        <begin position="231"/>
        <end position="246"/>
    </location>
</feature>
<evidence type="ECO:0000313" key="7">
    <source>
        <dbReference type="Proteomes" id="UP000242814"/>
    </source>
</evidence>
<accession>A0A1D2J9J1</accession>
<dbReference type="SUPFAM" id="SSF54495">
    <property type="entry name" value="UBC-like"/>
    <property type="match status" value="1"/>
</dbReference>